<dbReference type="Pfam" id="PF13540">
    <property type="entry name" value="RCC1_2"/>
    <property type="match status" value="4"/>
</dbReference>
<keyword evidence="3" id="KW-1185">Reference proteome</keyword>
<organism evidence="2 3">
    <name type="scientific">Epilithonimonas bovis DSM 19482</name>
    <dbReference type="NCBI Taxonomy" id="1121284"/>
    <lineage>
        <taxon>Bacteria</taxon>
        <taxon>Pseudomonadati</taxon>
        <taxon>Bacteroidota</taxon>
        <taxon>Flavobacteriia</taxon>
        <taxon>Flavobacteriales</taxon>
        <taxon>Weeksellaceae</taxon>
        <taxon>Chryseobacterium group</taxon>
        <taxon>Epilithonimonas</taxon>
    </lineage>
</organism>
<sequence length="435" mass="46177">MLQNVFFGKRGQSLVSLLMFVLGVMANAQCSLTGWKKFSQTEQSSIAVKEDGTIWMWGNNTNGIKGDGTNGGLVKHPTQIGTASDWVDIAAGRFFALALKANGDLYGWGDNVNGNLAIGNNTDQYAPVKIAENVKSFSAGYHHTTIVKTDGTLWGAGYNDWGGLGIGTSQVSYNTWQQESSKATDWAKTSAGYYNSFGIKTNGTLWSAGTNLEGQTGTGATSGESDVFIQVGTDTNWQDVSCGVYHVLALKTTGKVFGWGYSANGRLGIVGAGAQYFRTPQAVDPASTYKQIATSWDASALIKADGTFYAMGANHNGIIGSTAGDTNNLAPQQVGTSNNWKNLALRVGGFHFGAVQNDGSLWAWGADNLYQLGNTDGTTADSYVPTQVTCEDGQLAVSNVSANTKITVYPNPAKDMIQIKSAQKSEDVKIYSANN</sequence>
<dbReference type="SUPFAM" id="SSF50985">
    <property type="entry name" value="RCC1/BLIP-II"/>
    <property type="match status" value="1"/>
</dbReference>
<dbReference type="RefSeq" id="WP_076781282.1">
    <property type="nucleotide sequence ID" value="NZ_FTPU01000001.1"/>
</dbReference>
<dbReference type="PANTHER" id="PTHR45982:SF1">
    <property type="entry name" value="REGULATOR OF CHROMOSOME CONDENSATION"/>
    <property type="match status" value="1"/>
</dbReference>
<evidence type="ECO:0000313" key="2">
    <source>
        <dbReference type="EMBL" id="SIT95371.1"/>
    </source>
</evidence>
<dbReference type="GO" id="GO:0005085">
    <property type="term" value="F:guanyl-nucleotide exchange factor activity"/>
    <property type="evidence" value="ECO:0007669"/>
    <property type="project" value="TreeGrafter"/>
</dbReference>
<proteinExistence type="predicted"/>
<dbReference type="PRINTS" id="PR00633">
    <property type="entry name" value="RCCNDNSATION"/>
</dbReference>
<evidence type="ECO:0000256" key="1">
    <source>
        <dbReference type="SAM" id="SignalP"/>
    </source>
</evidence>
<dbReference type="InterPro" id="IPR000408">
    <property type="entry name" value="Reg_chr_condens"/>
</dbReference>
<evidence type="ECO:0000313" key="3">
    <source>
        <dbReference type="Proteomes" id="UP000187261"/>
    </source>
</evidence>
<dbReference type="OrthoDB" id="1081439at2"/>
<dbReference type="InterPro" id="IPR009091">
    <property type="entry name" value="RCC1/BLIP-II"/>
</dbReference>
<dbReference type="Pfam" id="PF00415">
    <property type="entry name" value="RCC1"/>
    <property type="match status" value="1"/>
</dbReference>
<feature type="signal peptide" evidence="1">
    <location>
        <begin position="1"/>
        <end position="28"/>
    </location>
</feature>
<name>A0A1U7PU77_9FLAO</name>
<dbReference type="GO" id="GO:0005737">
    <property type="term" value="C:cytoplasm"/>
    <property type="evidence" value="ECO:0007669"/>
    <property type="project" value="TreeGrafter"/>
</dbReference>
<dbReference type="STRING" id="1121284.SAMN05660493_00016"/>
<keyword evidence="1" id="KW-0732">Signal</keyword>
<protein>
    <submittedName>
        <fullName evidence="2">Alpha-tubulin suppressor</fullName>
    </submittedName>
</protein>
<feature type="chain" id="PRO_5010574742" evidence="1">
    <location>
        <begin position="29"/>
        <end position="435"/>
    </location>
</feature>
<dbReference type="Gene3D" id="2.130.10.30">
    <property type="entry name" value="Regulator of chromosome condensation 1/beta-lactamase-inhibitor protein II"/>
    <property type="match status" value="2"/>
</dbReference>
<dbReference type="Proteomes" id="UP000187261">
    <property type="component" value="Unassembled WGS sequence"/>
</dbReference>
<dbReference type="InterPro" id="IPR051553">
    <property type="entry name" value="Ran_GTPase-activating"/>
</dbReference>
<gene>
    <name evidence="2" type="ORF">SAMN05660493_00016</name>
</gene>
<accession>A0A1U7PU77</accession>
<dbReference type="PANTHER" id="PTHR45982">
    <property type="entry name" value="REGULATOR OF CHROMOSOME CONDENSATION"/>
    <property type="match status" value="1"/>
</dbReference>
<dbReference type="AlphaFoldDB" id="A0A1U7PU77"/>
<dbReference type="EMBL" id="FTPU01000001">
    <property type="protein sequence ID" value="SIT95371.1"/>
    <property type="molecule type" value="Genomic_DNA"/>
</dbReference>
<dbReference type="PROSITE" id="PS50012">
    <property type="entry name" value="RCC1_3"/>
    <property type="match status" value="5"/>
</dbReference>
<reference evidence="3" key="1">
    <citation type="submission" date="2016-10" db="EMBL/GenBank/DDBJ databases">
        <authorList>
            <person name="Varghese N."/>
            <person name="Submissions S."/>
        </authorList>
    </citation>
    <scope>NUCLEOTIDE SEQUENCE [LARGE SCALE GENOMIC DNA]</scope>
    <source>
        <strain evidence="3">DSM 19482</strain>
    </source>
</reference>